<reference evidence="7 8" key="1">
    <citation type="submission" date="2023-04" db="EMBL/GenBank/DDBJ databases">
        <title>Ectobacillus antri isolated from activated sludge.</title>
        <authorList>
            <person name="Yan P."/>
            <person name="Liu X."/>
        </authorList>
    </citation>
    <scope>NUCLEOTIDE SEQUENCE [LARGE SCALE GENOMIC DNA]</scope>
    <source>
        <strain evidence="7 8">C18H</strain>
    </source>
</reference>
<evidence type="ECO:0000313" key="7">
    <source>
        <dbReference type="EMBL" id="MDG5753813.1"/>
    </source>
</evidence>
<dbReference type="EC" id="3.4.21.89" evidence="5"/>
<feature type="transmembrane region" description="Helical" evidence="6">
    <location>
        <begin position="151"/>
        <end position="170"/>
    </location>
</feature>
<dbReference type="GO" id="GO:0009003">
    <property type="term" value="F:signal peptidase activity"/>
    <property type="evidence" value="ECO:0007669"/>
    <property type="project" value="UniProtKB-EC"/>
</dbReference>
<dbReference type="Proteomes" id="UP001218246">
    <property type="component" value="Unassembled WGS sequence"/>
</dbReference>
<protein>
    <recommendedName>
        <fullName evidence="5">Signal peptidase I</fullName>
        <ecNumber evidence="5">3.4.21.89</ecNumber>
    </recommendedName>
</protein>
<dbReference type="InterPro" id="IPR019533">
    <property type="entry name" value="Peptidase_S26"/>
</dbReference>
<dbReference type="InterPro" id="IPR001733">
    <property type="entry name" value="Peptidase_S26B"/>
</dbReference>
<evidence type="ECO:0000256" key="4">
    <source>
        <dbReference type="ARBA" id="ARBA00023136"/>
    </source>
</evidence>
<evidence type="ECO:0000313" key="8">
    <source>
        <dbReference type="Proteomes" id="UP001218246"/>
    </source>
</evidence>
<proteinExistence type="predicted"/>
<comment type="subcellular location">
    <subcellularLocation>
        <location evidence="1">Membrane</location>
    </subcellularLocation>
</comment>
<accession>A0ABT6H4U6</accession>
<dbReference type="NCBIfam" id="NF046067">
    <property type="entry name" value="SigPepSipWBacil"/>
    <property type="match status" value="1"/>
</dbReference>
<dbReference type="CDD" id="cd06530">
    <property type="entry name" value="S26_SPase_I"/>
    <property type="match status" value="1"/>
</dbReference>
<evidence type="ECO:0000256" key="1">
    <source>
        <dbReference type="ARBA" id="ARBA00004370"/>
    </source>
</evidence>
<dbReference type="PANTHER" id="PTHR10806">
    <property type="entry name" value="SIGNAL PEPTIDASE COMPLEX CATALYTIC SUBUNIT SEC11"/>
    <property type="match status" value="1"/>
</dbReference>
<sequence>MKRAISLISRVITIVMFSCMLLFAYLAISSKFTGGKPNVFGYEIKTVLSGSMEPAFYTGSIIAIKPVQSGTTYKPGDVITYKLQDGTLVTHRVKEVNAAGEEVMYVTKGDANDAADSEPVSHKNVVGSYTGFTIPYVGYAADYARSKTGSALLLIVPGILLLFYAAISIFDALRQIDNKEPADLSQ</sequence>
<keyword evidence="2 6" id="KW-0812">Transmembrane</keyword>
<evidence type="ECO:0000256" key="5">
    <source>
        <dbReference type="NCBIfam" id="TIGR02228"/>
    </source>
</evidence>
<organism evidence="7 8">
    <name type="scientific">Ectobacillus antri</name>
    <dbReference type="NCBI Taxonomy" id="2486280"/>
    <lineage>
        <taxon>Bacteria</taxon>
        <taxon>Bacillati</taxon>
        <taxon>Bacillota</taxon>
        <taxon>Bacilli</taxon>
        <taxon>Bacillales</taxon>
        <taxon>Bacillaceae</taxon>
        <taxon>Ectobacillus</taxon>
    </lineage>
</organism>
<keyword evidence="8" id="KW-1185">Reference proteome</keyword>
<dbReference type="RefSeq" id="WP_124562804.1">
    <property type="nucleotide sequence ID" value="NZ_JARRRY010000009.1"/>
</dbReference>
<dbReference type="SUPFAM" id="SSF51306">
    <property type="entry name" value="LexA/Signal peptidase"/>
    <property type="match status" value="1"/>
</dbReference>
<keyword evidence="4 6" id="KW-0472">Membrane</keyword>
<evidence type="ECO:0000256" key="2">
    <source>
        <dbReference type="ARBA" id="ARBA00022692"/>
    </source>
</evidence>
<feature type="transmembrane region" description="Helical" evidence="6">
    <location>
        <begin position="7"/>
        <end position="28"/>
    </location>
</feature>
<name>A0ABT6H4U6_9BACI</name>
<dbReference type="EMBL" id="JARULN010000004">
    <property type="protein sequence ID" value="MDG5753813.1"/>
    <property type="molecule type" value="Genomic_DNA"/>
</dbReference>
<dbReference type="InterPro" id="IPR036286">
    <property type="entry name" value="LexA/Signal_pep-like_sf"/>
</dbReference>
<dbReference type="NCBIfam" id="TIGR02228">
    <property type="entry name" value="sigpep_I_arch"/>
    <property type="match status" value="1"/>
</dbReference>
<evidence type="ECO:0000256" key="3">
    <source>
        <dbReference type="ARBA" id="ARBA00022989"/>
    </source>
</evidence>
<dbReference type="PANTHER" id="PTHR10806:SF6">
    <property type="entry name" value="SIGNAL PEPTIDASE COMPLEX CATALYTIC SUBUNIT SEC11"/>
    <property type="match status" value="1"/>
</dbReference>
<dbReference type="PRINTS" id="PR00728">
    <property type="entry name" value="SIGNALPTASE"/>
</dbReference>
<keyword evidence="7" id="KW-0378">Hydrolase</keyword>
<evidence type="ECO:0000256" key="6">
    <source>
        <dbReference type="SAM" id="Phobius"/>
    </source>
</evidence>
<keyword evidence="3 6" id="KW-1133">Transmembrane helix</keyword>
<comment type="caution">
    <text evidence="7">The sequence shown here is derived from an EMBL/GenBank/DDBJ whole genome shotgun (WGS) entry which is preliminary data.</text>
</comment>
<gene>
    <name evidence="7" type="ORF">P6P90_07480</name>
</gene>